<evidence type="ECO:0000256" key="1">
    <source>
        <dbReference type="SAM" id="MobiDB-lite"/>
    </source>
</evidence>
<comment type="caution">
    <text evidence="3">The sequence shown here is derived from an EMBL/GenBank/DDBJ whole genome shotgun (WGS) entry which is preliminary data.</text>
</comment>
<accession>A0A2N3N0N3</accession>
<dbReference type="OrthoDB" id="5362269at2759"/>
<feature type="chain" id="PRO_5014788103" evidence="2">
    <location>
        <begin position="19"/>
        <end position="163"/>
    </location>
</feature>
<sequence length="163" mass="16334">MKVTSAVVLLGMLQAVLAQSLAPSPTESIGCQPHGDHWHCEAARPTEGGEAPVSSDAPAPAPTESAHSGEEEDHGHDAGASESLAPSPTESIGCEPHGDHWHCDGPRVTGSATDGTETPTGTDDDSASQTSSIVQVPTGAAAGLQIGNFVPVVAVAFLAQAAL</sequence>
<keyword evidence="2" id="KW-0732">Signal</keyword>
<dbReference type="Proteomes" id="UP000233524">
    <property type="component" value="Unassembled WGS sequence"/>
</dbReference>
<protein>
    <submittedName>
        <fullName evidence="3">Uncharacterized protein</fullName>
    </submittedName>
</protein>
<feature type="compositionally biased region" description="Basic and acidic residues" evidence="1">
    <location>
        <begin position="34"/>
        <end position="44"/>
    </location>
</feature>
<feature type="compositionally biased region" description="Basic and acidic residues" evidence="1">
    <location>
        <begin position="96"/>
        <end position="105"/>
    </location>
</feature>
<dbReference type="AlphaFoldDB" id="A0A2N3N0N3"/>
<dbReference type="EMBL" id="NLAX01001139">
    <property type="protein sequence ID" value="PKS05975.1"/>
    <property type="molecule type" value="Genomic_DNA"/>
</dbReference>
<evidence type="ECO:0000256" key="2">
    <source>
        <dbReference type="SAM" id="SignalP"/>
    </source>
</evidence>
<feature type="compositionally biased region" description="Basic and acidic residues" evidence="1">
    <location>
        <begin position="67"/>
        <end position="79"/>
    </location>
</feature>
<proteinExistence type="predicted"/>
<keyword evidence="4" id="KW-1185">Reference proteome</keyword>
<reference evidence="3 4" key="1">
    <citation type="journal article" date="2017" name="G3 (Bethesda)">
        <title>First Draft Genome Sequence of the Pathogenic Fungus Lomentospora prolificans (Formerly Scedosporium prolificans).</title>
        <authorList>
            <person name="Luo R."/>
            <person name="Zimin A."/>
            <person name="Workman R."/>
            <person name="Fan Y."/>
            <person name="Pertea G."/>
            <person name="Grossman N."/>
            <person name="Wear M.P."/>
            <person name="Jia B."/>
            <person name="Miller H."/>
            <person name="Casadevall A."/>
            <person name="Timp W."/>
            <person name="Zhang S.X."/>
            <person name="Salzberg S.L."/>
        </authorList>
    </citation>
    <scope>NUCLEOTIDE SEQUENCE [LARGE SCALE GENOMIC DNA]</scope>
    <source>
        <strain evidence="3 4">JHH-5317</strain>
    </source>
</reference>
<dbReference type="InParanoid" id="A0A2N3N0N3"/>
<feature type="region of interest" description="Disordered" evidence="1">
    <location>
        <begin position="24"/>
        <end position="132"/>
    </location>
</feature>
<name>A0A2N3N0N3_9PEZI</name>
<feature type="signal peptide" evidence="2">
    <location>
        <begin position="1"/>
        <end position="18"/>
    </location>
</feature>
<evidence type="ECO:0000313" key="3">
    <source>
        <dbReference type="EMBL" id="PKS05975.1"/>
    </source>
</evidence>
<gene>
    <name evidence="3" type="ORF">jhhlp_007808</name>
</gene>
<dbReference type="VEuPathDB" id="FungiDB:jhhlp_007808"/>
<organism evidence="3 4">
    <name type="scientific">Lomentospora prolificans</name>
    <dbReference type="NCBI Taxonomy" id="41688"/>
    <lineage>
        <taxon>Eukaryota</taxon>
        <taxon>Fungi</taxon>
        <taxon>Dikarya</taxon>
        <taxon>Ascomycota</taxon>
        <taxon>Pezizomycotina</taxon>
        <taxon>Sordariomycetes</taxon>
        <taxon>Hypocreomycetidae</taxon>
        <taxon>Microascales</taxon>
        <taxon>Microascaceae</taxon>
        <taxon>Lomentospora</taxon>
    </lineage>
</organism>
<evidence type="ECO:0000313" key="4">
    <source>
        <dbReference type="Proteomes" id="UP000233524"/>
    </source>
</evidence>